<keyword evidence="1" id="KW-0732">Signal</keyword>
<name>A3ZZH6_9BACT</name>
<dbReference type="OrthoDB" id="286554at2"/>
<feature type="signal peptide" evidence="1">
    <location>
        <begin position="1"/>
        <end position="24"/>
    </location>
</feature>
<organism evidence="2 3">
    <name type="scientific">Blastopirellula marina DSM 3645</name>
    <dbReference type="NCBI Taxonomy" id="314230"/>
    <lineage>
        <taxon>Bacteria</taxon>
        <taxon>Pseudomonadati</taxon>
        <taxon>Planctomycetota</taxon>
        <taxon>Planctomycetia</taxon>
        <taxon>Pirellulales</taxon>
        <taxon>Pirellulaceae</taxon>
        <taxon>Blastopirellula</taxon>
    </lineage>
</organism>
<reference evidence="2 3" key="1">
    <citation type="submission" date="2006-02" db="EMBL/GenBank/DDBJ databases">
        <authorList>
            <person name="Amann R."/>
            <person name="Ferriera S."/>
            <person name="Johnson J."/>
            <person name="Kravitz S."/>
            <person name="Halpern A."/>
            <person name="Remington K."/>
            <person name="Beeson K."/>
            <person name="Tran B."/>
            <person name="Rogers Y.-H."/>
            <person name="Friedman R."/>
            <person name="Venter J.C."/>
        </authorList>
    </citation>
    <scope>NUCLEOTIDE SEQUENCE [LARGE SCALE GENOMIC DNA]</scope>
    <source>
        <strain evidence="2 3">DSM 3645</strain>
    </source>
</reference>
<evidence type="ECO:0000313" key="2">
    <source>
        <dbReference type="EMBL" id="EAQ78139.1"/>
    </source>
</evidence>
<gene>
    <name evidence="2" type="ORF">DSM3645_19001</name>
</gene>
<dbReference type="HOGENOM" id="CLU_1567669_0_0_0"/>
<evidence type="ECO:0000256" key="1">
    <source>
        <dbReference type="SAM" id="SignalP"/>
    </source>
</evidence>
<protein>
    <recommendedName>
        <fullName evidence="4">Lipoprotein</fullName>
    </recommendedName>
</protein>
<evidence type="ECO:0000313" key="3">
    <source>
        <dbReference type="Proteomes" id="UP000004358"/>
    </source>
</evidence>
<dbReference type="PROSITE" id="PS51257">
    <property type="entry name" value="PROKAR_LIPOPROTEIN"/>
    <property type="match status" value="1"/>
</dbReference>
<comment type="caution">
    <text evidence="2">The sequence shown here is derived from an EMBL/GenBank/DDBJ whole genome shotgun (WGS) entry which is preliminary data.</text>
</comment>
<evidence type="ECO:0008006" key="4">
    <source>
        <dbReference type="Google" id="ProtNLM"/>
    </source>
</evidence>
<dbReference type="STRING" id="314230.DSM3645_19001"/>
<proteinExistence type="predicted"/>
<dbReference type="AlphaFoldDB" id="A3ZZH6"/>
<dbReference type="Proteomes" id="UP000004358">
    <property type="component" value="Unassembled WGS sequence"/>
</dbReference>
<sequence length="170" mass="18477">MNTNIRRNGTLLASLLAALSSLFAGCSCSQLTNPHAVRLGTDSTNLGELRKFCNLPADVQSCQWQTWSNMDDFGFGDWGLVAVVKLGNDAELAELGDPSPREHVVLFSREPTPAWLRDSTATMLEATDERGVYSIQGDTFEAGNIGKSPLLHGSIIKGPDNTWIITLHTM</sequence>
<dbReference type="RefSeq" id="WP_002651617.1">
    <property type="nucleotide sequence ID" value="NZ_CH672376.1"/>
</dbReference>
<dbReference type="EMBL" id="AANZ01000024">
    <property type="protein sequence ID" value="EAQ78139.1"/>
    <property type="molecule type" value="Genomic_DNA"/>
</dbReference>
<accession>A3ZZH6</accession>
<feature type="chain" id="PRO_5002665288" description="Lipoprotein" evidence="1">
    <location>
        <begin position="25"/>
        <end position="170"/>
    </location>
</feature>